<accession>C3X1Z2</accession>
<evidence type="ECO:0000313" key="2">
    <source>
        <dbReference type="Proteomes" id="UP000003973"/>
    </source>
</evidence>
<proteinExistence type="predicted"/>
<reference evidence="1" key="1">
    <citation type="submission" date="2011-10" db="EMBL/GenBank/DDBJ databases">
        <title>The Genome Sequence of Oxalobacter formigenes HOxBLS.</title>
        <authorList>
            <consortium name="The Broad Institute Genome Sequencing Platform"/>
            <person name="Earl A."/>
            <person name="Ward D."/>
            <person name="Feldgarden M."/>
            <person name="Gevers D."/>
            <person name="Allison M.J."/>
            <person name="Humphrey S."/>
            <person name="Young S.K."/>
            <person name="Zeng Q."/>
            <person name="Gargeya S."/>
            <person name="Fitzgerald M."/>
            <person name="Haas B."/>
            <person name="Abouelleil A."/>
            <person name="Alvarado L."/>
            <person name="Arachchi H.M."/>
            <person name="Berlin A."/>
            <person name="Brown A."/>
            <person name="Chapman S.B."/>
            <person name="Chen Z."/>
            <person name="Dunbar C."/>
            <person name="Freedman E."/>
            <person name="Gearin G."/>
            <person name="Goldberg J."/>
            <person name="Griggs A."/>
            <person name="Gujja S."/>
            <person name="Heiman D."/>
            <person name="Howarth C."/>
            <person name="Larson L."/>
            <person name="Lui A."/>
            <person name="MacDonald P.J.P."/>
            <person name="Montmayeur A."/>
            <person name="Murphy C."/>
            <person name="Neiman D."/>
            <person name="Pearson M."/>
            <person name="Priest M."/>
            <person name="Roberts A."/>
            <person name="Saif S."/>
            <person name="Shea T."/>
            <person name="Shenoy N."/>
            <person name="Sisk P."/>
            <person name="Stolte C."/>
            <person name="Sykes S."/>
            <person name="Wortman J."/>
            <person name="Nusbaum C."/>
            <person name="Birren B."/>
        </authorList>
    </citation>
    <scope>NUCLEOTIDE SEQUENCE [LARGE SCALE GENOMIC DNA]</scope>
    <source>
        <strain evidence="1">HOxBLS</strain>
    </source>
</reference>
<dbReference type="EMBL" id="ACDP02000029">
    <property type="protein sequence ID" value="EEO27228.1"/>
    <property type="molecule type" value="Genomic_DNA"/>
</dbReference>
<dbReference type="PROSITE" id="PS51257">
    <property type="entry name" value="PROKAR_LIPOPROTEIN"/>
    <property type="match status" value="1"/>
</dbReference>
<sequence>MMDWIRKTALALLAGLVIGAGGMYFILSGCEARKENDVLKKQAQDKSDREAITAHVVSGNEQTRRSIQKTMKVIHANTENYIRESDNFIMPAGAVRLHDDAVLQRVSGSSRIIDAKTPRTETGSRK</sequence>
<comment type="caution">
    <text evidence="1">The sequence shown here is derived from an EMBL/GenBank/DDBJ whole genome shotgun (WGS) entry which is preliminary data.</text>
</comment>
<organism evidence="1 2">
    <name type="scientific">Oxalobacter paraformigenes</name>
    <dbReference type="NCBI Taxonomy" id="556268"/>
    <lineage>
        <taxon>Bacteria</taxon>
        <taxon>Pseudomonadati</taxon>
        <taxon>Pseudomonadota</taxon>
        <taxon>Betaproteobacteria</taxon>
        <taxon>Burkholderiales</taxon>
        <taxon>Oxalobacteraceae</taxon>
        <taxon>Oxalobacter</taxon>
    </lineage>
</organism>
<dbReference type="HOGENOM" id="CLU_1979328_0_0_4"/>
<dbReference type="RefSeq" id="WP_005876144.1">
    <property type="nucleotide sequence ID" value="NZ_CABMNL010000001.1"/>
</dbReference>
<evidence type="ECO:0000313" key="1">
    <source>
        <dbReference type="EMBL" id="EEO27228.1"/>
    </source>
</evidence>
<gene>
    <name evidence="1" type="ORF">OFAG_00381</name>
</gene>
<evidence type="ECO:0008006" key="3">
    <source>
        <dbReference type="Google" id="ProtNLM"/>
    </source>
</evidence>
<dbReference type="Proteomes" id="UP000003973">
    <property type="component" value="Unassembled WGS sequence"/>
</dbReference>
<protein>
    <recommendedName>
        <fullName evidence="3">Lipoprotein</fullName>
    </recommendedName>
</protein>
<keyword evidence="2" id="KW-1185">Reference proteome</keyword>
<dbReference type="AlphaFoldDB" id="C3X1Z2"/>
<name>C3X1Z2_9BURK</name>